<evidence type="ECO:0000256" key="2">
    <source>
        <dbReference type="SAM" id="MobiDB-lite"/>
    </source>
</evidence>
<feature type="coiled-coil region" evidence="1">
    <location>
        <begin position="340"/>
        <end position="367"/>
    </location>
</feature>
<keyword evidence="1" id="KW-0175">Coiled coil</keyword>
<protein>
    <submittedName>
        <fullName evidence="3">Uncharacterized protein</fullName>
    </submittedName>
</protein>
<evidence type="ECO:0000313" key="4">
    <source>
        <dbReference type="Proteomes" id="UP000660729"/>
    </source>
</evidence>
<comment type="caution">
    <text evidence="3">The sequence shown here is derived from an EMBL/GenBank/DDBJ whole genome shotgun (WGS) entry which is preliminary data.</text>
</comment>
<dbReference type="OrthoDB" id="3648865at2759"/>
<feature type="compositionally biased region" description="Low complexity" evidence="2">
    <location>
        <begin position="172"/>
        <end position="231"/>
    </location>
</feature>
<evidence type="ECO:0000256" key="1">
    <source>
        <dbReference type="SAM" id="Coils"/>
    </source>
</evidence>
<feature type="compositionally biased region" description="Polar residues" evidence="2">
    <location>
        <begin position="8"/>
        <end position="22"/>
    </location>
</feature>
<proteinExistence type="predicted"/>
<feature type="compositionally biased region" description="Low complexity" evidence="2">
    <location>
        <begin position="249"/>
        <end position="260"/>
    </location>
</feature>
<organism evidence="3 4">
    <name type="scientific">Pseudocercospora fuligena</name>
    <dbReference type="NCBI Taxonomy" id="685502"/>
    <lineage>
        <taxon>Eukaryota</taxon>
        <taxon>Fungi</taxon>
        <taxon>Dikarya</taxon>
        <taxon>Ascomycota</taxon>
        <taxon>Pezizomycotina</taxon>
        <taxon>Dothideomycetes</taxon>
        <taxon>Dothideomycetidae</taxon>
        <taxon>Mycosphaerellales</taxon>
        <taxon>Mycosphaerellaceae</taxon>
        <taxon>Pseudocercospora</taxon>
    </lineage>
</organism>
<feature type="compositionally biased region" description="Low complexity" evidence="2">
    <location>
        <begin position="267"/>
        <end position="287"/>
    </location>
</feature>
<sequence length="386" mass="41429">MNRRASRSSDITQPTVTDQPGSEATMVEKKEPKEKGCASFRKRCNAYQEYENLAELPQNAPLAELDENGYPIFHMGERFCRLPGKDGKRICGLRFGGANYVALLTKHFSDAHDIHTDKKQRATKKSNEVIDREVAWYENFMQSIGHSPKRKAESVIPEEVVTPPKSKKQKQKQAALPAAPSPLQQPVQPVAISAPGPSASPAATQSEQVLSGPPAPPVSGSSALPAAGSPPEKLPQPAKTPVPGTSVFPAAPQPQQLLSGPLPPSAPASSALPAAPQPSQLPDASPSPLTPGPVAIVAGSAPQAPATAHPGLTPKPAAIPQDQYTQTYIASYNNGWNDCEREYQQRVAELEAEKAAFEREKGQFQALRTRFGGELKELLRQVEGER</sequence>
<feature type="region of interest" description="Disordered" evidence="2">
    <location>
        <begin position="147"/>
        <end position="319"/>
    </location>
</feature>
<keyword evidence="4" id="KW-1185">Reference proteome</keyword>
<gene>
    <name evidence="3" type="ORF">HII31_05817</name>
</gene>
<dbReference type="EMBL" id="JABCIY010000104">
    <property type="protein sequence ID" value="KAF7192834.1"/>
    <property type="molecule type" value="Genomic_DNA"/>
</dbReference>
<feature type="region of interest" description="Disordered" evidence="2">
    <location>
        <begin position="1"/>
        <end position="31"/>
    </location>
</feature>
<dbReference type="Proteomes" id="UP000660729">
    <property type="component" value="Unassembled WGS sequence"/>
</dbReference>
<reference evidence="3" key="1">
    <citation type="submission" date="2020-04" db="EMBL/GenBank/DDBJ databases">
        <title>Draft genome resource of the tomato pathogen Pseudocercospora fuligena.</title>
        <authorList>
            <person name="Zaccaron A."/>
        </authorList>
    </citation>
    <scope>NUCLEOTIDE SEQUENCE</scope>
    <source>
        <strain evidence="3">PF001</strain>
    </source>
</reference>
<accession>A0A8H6RJV7</accession>
<name>A0A8H6RJV7_9PEZI</name>
<evidence type="ECO:0000313" key="3">
    <source>
        <dbReference type="EMBL" id="KAF7192834.1"/>
    </source>
</evidence>
<dbReference type="AlphaFoldDB" id="A0A8H6RJV7"/>